<reference evidence="14 15" key="1">
    <citation type="journal article" date="2013" name="Genome Biol.">
        <title>Genome of Acanthamoeba castellanii highlights extensive lateral gene transfer and early evolution of tyrosine kinase signaling.</title>
        <authorList>
            <person name="Clarke M."/>
            <person name="Lohan A.J."/>
            <person name="Liu B."/>
            <person name="Lagkouvardos I."/>
            <person name="Roy S."/>
            <person name="Zafar N."/>
            <person name="Bertelli C."/>
            <person name="Schilde C."/>
            <person name="Kianianmomeni A."/>
            <person name="Burglin T.R."/>
            <person name="Frech C."/>
            <person name="Turcotte B."/>
            <person name="Kopec K.O."/>
            <person name="Synnott J.M."/>
            <person name="Choo C."/>
            <person name="Paponov I."/>
            <person name="Finkler A."/>
            <person name="Soon Heng Tan C."/>
            <person name="Hutchins A.P."/>
            <person name="Weinmeier T."/>
            <person name="Rattei T."/>
            <person name="Chu J.S."/>
            <person name="Gimenez G."/>
            <person name="Irimia M."/>
            <person name="Rigden D.J."/>
            <person name="Fitzpatrick D.A."/>
            <person name="Lorenzo-Morales J."/>
            <person name="Bateman A."/>
            <person name="Chiu C.H."/>
            <person name="Tang P."/>
            <person name="Hegemann P."/>
            <person name="Fromm H."/>
            <person name="Raoult D."/>
            <person name="Greub G."/>
            <person name="Miranda-Saavedra D."/>
            <person name="Chen N."/>
            <person name="Nash P."/>
            <person name="Ginger M.L."/>
            <person name="Horn M."/>
            <person name="Schaap P."/>
            <person name="Caler L."/>
            <person name="Loftus B."/>
        </authorList>
    </citation>
    <scope>NUCLEOTIDE SEQUENCE [LARGE SCALE GENOMIC DNA]</scope>
    <source>
        <strain evidence="14 15">Neff</strain>
    </source>
</reference>
<feature type="region of interest" description="Disordered" evidence="10">
    <location>
        <begin position="610"/>
        <end position="730"/>
    </location>
</feature>
<feature type="compositionally biased region" description="Low complexity" evidence="10">
    <location>
        <begin position="812"/>
        <end position="829"/>
    </location>
</feature>
<feature type="domain" description="PH" evidence="11">
    <location>
        <begin position="147"/>
        <end position="245"/>
    </location>
</feature>
<feature type="compositionally biased region" description="Low complexity" evidence="10">
    <location>
        <begin position="1669"/>
        <end position="1681"/>
    </location>
</feature>
<keyword evidence="6 14" id="KW-0418">Kinase</keyword>
<evidence type="ECO:0000256" key="8">
    <source>
        <dbReference type="ARBA" id="ARBA00047899"/>
    </source>
</evidence>
<comment type="catalytic activity">
    <reaction evidence="9">
        <text>L-seryl-[protein] + ATP = O-phospho-L-seryl-[protein] + ADP + H(+)</text>
        <dbReference type="Rhea" id="RHEA:17989"/>
        <dbReference type="Rhea" id="RHEA-COMP:9863"/>
        <dbReference type="Rhea" id="RHEA-COMP:11604"/>
        <dbReference type="ChEBI" id="CHEBI:15378"/>
        <dbReference type="ChEBI" id="CHEBI:29999"/>
        <dbReference type="ChEBI" id="CHEBI:30616"/>
        <dbReference type="ChEBI" id="CHEBI:83421"/>
        <dbReference type="ChEBI" id="CHEBI:456216"/>
        <dbReference type="EC" id="2.7.11.1"/>
    </reaction>
</comment>
<feature type="compositionally biased region" description="Pro residues" evidence="10">
    <location>
        <begin position="941"/>
        <end position="951"/>
    </location>
</feature>
<dbReference type="STRING" id="1257118.L8H258"/>
<dbReference type="Gene3D" id="1.10.510.10">
    <property type="entry name" value="Transferase(Phosphotransferase) domain 1"/>
    <property type="match status" value="1"/>
</dbReference>
<feature type="compositionally biased region" description="Basic and acidic residues" evidence="10">
    <location>
        <begin position="1006"/>
        <end position="1018"/>
    </location>
</feature>
<dbReference type="PANTHER" id="PTHR24356">
    <property type="entry name" value="SERINE/THREONINE-PROTEIN KINASE"/>
    <property type="match status" value="1"/>
</dbReference>
<dbReference type="GO" id="GO:0004674">
    <property type="term" value="F:protein serine/threonine kinase activity"/>
    <property type="evidence" value="ECO:0007669"/>
    <property type="project" value="UniProtKB-KW"/>
</dbReference>
<dbReference type="SMART" id="SM00312">
    <property type="entry name" value="PX"/>
    <property type="match status" value="1"/>
</dbReference>
<evidence type="ECO:0000313" key="14">
    <source>
        <dbReference type="EMBL" id="ELR19330.1"/>
    </source>
</evidence>
<dbReference type="Gene3D" id="3.30.200.20">
    <property type="entry name" value="Phosphorylase Kinase, domain 1"/>
    <property type="match status" value="1"/>
</dbReference>
<feature type="region of interest" description="Disordered" evidence="10">
    <location>
        <begin position="938"/>
        <end position="969"/>
    </location>
</feature>
<dbReference type="GO" id="GO:0035556">
    <property type="term" value="P:intracellular signal transduction"/>
    <property type="evidence" value="ECO:0007669"/>
    <property type="project" value="TreeGrafter"/>
</dbReference>
<feature type="domain" description="Protein kinase" evidence="12">
    <location>
        <begin position="1041"/>
        <end position="1358"/>
    </location>
</feature>
<dbReference type="PANTHER" id="PTHR24356:SF1">
    <property type="entry name" value="SERINE_THREONINE-PROTEIN KINASE GREATWALL"/>
    <property type="match status" value="1"/>
</dbReference>
<dbReference type="InterPro" id="IPR001849">
    <property type="entry name" value="PH_domain"/>
</dbReference>
<keyword evidence="3" id="KW-0723">Serine/threonine-protein kinase</keyword>
<dbReference type="VEuPathDB" id="AmoebaDB:ACA1_265340"/>
<protein>
    <recommendedName>
        <fullName evidence="2">non-specific serine/threonine protein kinase</fullName>
        <ecNumber evidence="2">2.7.11.1</ecNumber>
    </recommendedName>
</protein>
<feature type="compositionally biased region" description="Basic and acidic residues" evidence="10">
    <location>
        <begin position="394"/>
        <end position="432"/>
    </location>
</feature>
<feature type="compositionally biased region" description="Basic and acidic residues" evidence="10">
    <location>
        <begin position="629"/>
        <end position="646"/>
    </location>
</feature>
<sequence length="1715" mass="191686">MESKSPPSKPMLQQVVSSSQPKKLQLVVTGYEIRLDSSFTPFAAYLIAVRDGRKQWKVFRRYNQFYELDAKLREKFPSERDKLPSLPGKHHNFFRNSSTNPKVISERKGLLDKYLTEVLKVDAIARSKILKRWLDPGINPGQFSFSNPDKAGFLWKEGHVVRSWRKRWFVLCDNLLYYMREKESNEPVGIVPLRGSVVREAPEREINYCMEIRPDAFKGLPTFYLYAESREDYQSWLRALVDAAQQSSLNSSLSSIEKYYSRFFLFSFFQFISSKISSVCHWLTTLPRPQLSHQRSRIRKKSYHIRKNSSDLKNFMDRGLESPFSKKRSISVRAPASPRSLARDSEAVNVRTKRAHAMDDIFAYEDDSDNHVTELDRERSVAASAPANTSPIALERRRREEEREREKKEQKERKRAAKQEKELARQRDGTRRVERVHDIERARSLTLSTFNFEARLEATKKQVDEEIVQLLRGIRSKEYETDKHRTVKENLDRVMEIAERILAMTLDELKEGGKCMYVIEDIQSIIHSSYGESKKLAQRLLFLFSPCSRMVGHHSRTLSVSSEFSVPRNVDSKDKPFCQAALMSMCTLLAGAVGGSLSLVVEVGTITTGSHENLVMEEDEEPSPGESVPMDKELDPEPEPEPKEPQAEPVVAPVGPSKKEREPSKLSIEGRSSPRVSPRERLSPKATSPALSPTSSLSPTPSPPDDPQPKKSRTMALAAEEEAHKKLSNSANAVLVRPVKTESPASHVVPSLALKELKEDKALHRASSALAHTRSNSNPPGNLHQIHSSPHLGEVLQNLSGDNHSARSAPVSPSLGSNPSSNSGTPLSGSRRKKRTYVVCRLCEEEIQADLLTEHNTYCQLIFQKCERDRCTPDTKIQLLSQIMSDLTEMSERSVDRFEEGTLDSHISGLLQELEGLTKGDVKQVTFGKRMVKMLDELSACPPPPKTPPPSLTESPGSHMPASIKSKFDPEKNKTGLLRILSIFGGKNGHRGVKDDEVASPMPTPREPDHETEADRAHAPMNRRQRSGSIGGTSRTTIEDFEKIKMISRGAFGKVYLARKRKTGDVYAIKMLKKDDMVRKNMVEHVMAERDIMAGNNNSFVVKLYYAFQSEKYLYLVMEYLNGGDLASLLQNLQYFDENMTRQYIAETVLALEYLHARDIIHRDLKPDNMLIGNDGHVKLTDFGLSNLGLLDDSTSTAMKTEDEDEDENLLRSTKDFVMIPHTTAVPSNPPPNPTPSPVSDRSLSRSSRRNTRSSRRVVGTPDYLAPEALLGTGHAAPLDWWALGVIMFEFLTGCPPFNDETPEDIFQNILSGNVPWVELPPEISPEARDLLKRLLCEDPNQRIGTKSVDEIKNHPFFAGVNWKTLLEKPGIFMPRPTDQYDTGYFWDRTDLYGNSGSMGSFQGGSVKSDGQHSSVSPSAIPMNDQIKAMNSFGRFSFTNIPFLLERGLDEATRSISSLTESGDSEDTRDLSLSENSFNEDDGPEIVRPVAELSTTASETEPEEQDEPEDPMEAVAAAAAAALVSANREWEGSDNEAEAGQTSDDGGGGDVTPRSRRGSRRATRPFIRRQSLEPACRENADGFSIAAFWASKNGDGGEQLAAPFPGVPFYNEALPEGQGVAVDELGAIVHGPFPGIKLYTEHSNHRSRSNSLRSSTSSATLSDSDDGSDTSTMTTSGGAADPTERRKRLERATSLSSIMDSFEIVPTRERGNDKQ</sequence>
<dbReference type="InterPro" id="IPR036871">
    <property type="entry name" value="PX_dom_sf"/>
</dbReference>
<feature type="compositionally biased region" description="Low complexity" evidence="10">
    <location>
        <begin position="1649"/>
        <end position="1662"/>
    </location>
</feature>
<keyword evidence="4" id="KW-0808">Transferase</keyword>
<evidence type="ECO:0000256" key="2">
    <source>
        <dbReference type="ARBA" id="ARBA00012513"/>
    </source>
</evidence>
<feature type="compositionally biased region" description="Pro residues" evidence="10">
    <location>
        <begin position="1228"/>
        <end position="1237"/>
    </location>
</feature>
<dbReference type="InterPro" id="IPR000719">
    <property type="entry name" value="Prot_kinase_dom"/>
</dbReference>
<dbReference type="FunFam" id="3.30.200.20:FF:000042">
    <property type="entry name" value="Aurora kinase A"/>
    <property type="match status" value="1"/>
</dbReference>
<dbReference type="InterPro" id="IPR001683">
    <property type="entry name" value="PX_dom"/>
</dbReference>
<dbReference type="SMART" id="SM00220">
    <property type="entry name" value="S_TKc"/>
    <property type="match status" value="1"/>
</dbReference>
<dbReference type="Pfam" id="PF00069">
    <property type="entry name" value="Pkinase"/>
    <property type="match status" value="2"/>
</dbReference>
<dbReference type="KEGG" id="acan:ACA1_265340"/>
<dbReference type="InterPro" id="IPR008271">
    <property type="entry name" value="Ser/Thr_kinase_AS"/>
</dbReference>
<organism evidence="14 15">
    <name type="scientific">Acanthamoeba castellanii (strain ATCC 30010 / Neff)</name>
    <dbReference type="NCBI Taxonomy" id="1257118"/>
    <lineage>
        <taxon>Eukaryota</taxon>
        <taxon>Amoebozoa</taxon>
        <taxon>Discosea</taxon>
        <taxon>Longamoebia</taxon>
        <taxon>Centramoebida</taxon>
        <taxon>Acanthamoebidae</taxon>
        <taxon>Acanthamoeba</taxon>
    </lineage>
</organism>
<dbReference type="Pfam" id="PF00787">
    <property type="entry name" value="PX"/>
    <property type="match status" value="1"/>
</dbReference>
<evidence type="ECO:0000256" key="7">
    <source>
        <dbReference type="ARBA" id="ARBA00022840"/>
    </source>
</evidence>
<dbReference type="PROSITE" id="PS50003">
    <property type="entry name" value="PH_DOMAIN"/>
    <property type="match status" value="1"/>
</dbReference>
<dbReference type="GeneID" id="14920107"/>
<feature type="region of interest" description="Disordered" evidence="10">
    <location>
        <begin position="1526"/>
        <end position="1575"/>
    </location>
</feature>
<feature type="region of interest" description="Disordered" evidence="10">
    <location>
        <begin position="1634"/>
        <end position="1715"/>
    </location>
</feature>
<proteinExistence type="inferred from homology"/>
<keyword evidence="5" id="KW-0547">Nucleotide-binding</keyword>
<dbReference type="PROSITE" id="PS50011">
    <property type="entry name" value="PROTEIN_KINASE_DOM"/>
    <property type="match status" value="1"/>
</dbReference>
<feature type="compositionally biased region" description="Low complexity" evidence="10">
    <location>
        <begin position="684"/>
        <end position="699"/>
    </location>
</feature>
<comment type="catalytic activity">
    <reaction evidence="8">
        <text>L-threonyl-[protein] + ATP = O-phospho-L-threonyl-[protein] + ADP + H(+)</text>
        <dbReference type="Rhea" id="RHEA:46608"/>
        <dbReference type="Rhea" id="RHEA-COMP:11060"/>
        <dbReference type="Rhea" id="RHEA-COMP:11605"/>
        <dbReference type="ChEBI" id="CHEBI:15378"/>
        <dbReference type="ChEBI" id="CHEBI:30013"/>
        <dbReference type="ChEBI" id="CHEBI:30616"/>
        <dbReference type="ChEBI" id="CHEBI:61977"/>
        <dbReference type="ChEBI" id="CHEBI:456216"/>
        <dbReference type="EC" id="2.7.11.1"/>
    </reaction>
</comment>
<evidence type="ECO:0000259" key="13">
    <source>
        <dbReference type="PROSITE" id="PS50195"/>
    </source>
</evidence>
<feature type="domain" description="PX" evidence="13">
    <location>
        <begin position="23"/>
        <end position="141"/>
    </location>
</feature>
<feature type="region of interest" description="Disordered" evidence="10">
    <location>
        <begin position="991"/>
        <end position="1034"/>
    </location>
</feature>
<evidence type="ECO:0000259" key="12">
    <source>
        <dbReference type="PROSITE" id="PS50011"/>
    </source>
</evidence>
<dbReference type="Gene3D" id="3.30.1520.10">
    <property type="entry name" value="Phox-like domain"/>
    <property type="match status" value="1"/>
</dbReference>
<dbReference type="EC" id="2.7.11.1" evidence="2"/>
<dbReference type="GO" id="GO:0005524">
    <property type="term" value="F:ATP binding"/>
    <property type="evidence" value="ECO:0007669"/>
    <property type="project" value="UniProtKB-KW"/>
</dbReference>
<feature type="compositionally biased region" description="Polar residues" evidence="10">
    <location>
        <begin position="773"/>
        <end position="788"/>
    </location>
</feature>
<keyword evidence="15" id="KW-1185">Reference proteome</keyword>
<dbReference type="InterPro" id="IPR011009">
    <property type="entry name" value="Kinase-like_dom_sf"/>
</dbReference>
<dbReference type="CDD" id="cd05579">
    <property type="entry name" value="STKc_MAST_like"/>
    <property type="match status" value="1"/>
</dbReference>
<comment type="similarity">
    <text evidence="1">Belongs to the protein kinase superfamily. AGC Ser/Thr protein kinase family.</text>
</comment>
<feature type="region of interest" description="Disordered" evidence="10">
    <location>
        <begin position="765"/>
        <end position="830"/>
    </location>
</feature>
<dbReference type="SUPFAM" id="SSF50729">
    <property type="entry name" value="PH domain-like"/>
    <property type="match status" value="1"/>
</dbReference>
<dbReference type="SUPFAM" id="SSF56112">
    <property type="entry name" value="Protein kinase-like (PK-like)"/>
    <property type="match status" value="1"/>
</dbReference>
<dbReference type="Pfam" id="PF00169">
    <property type="entry name" value="PH"/>
    <property type="match status" value="1"/>
</dbReference>
<dbReference type="SUPFAM" id="SSF64268">
    <property type="entry name" value="PX domain"/>
    <property type="match status" value="1"/>
</dbReference>
<evidence type="ECO:0000256" key="3">
    <source>
        <dbReference type="ARBA" id="ARBA00022527"/>
    </source>
</evidence>
<dbReference type="InterPro" id="IPR011993">
    <property type="entry name" value="PH-like_dom_sf"/>
</dbReference>
<feature type="compositionally biased region" description="Low complexity" evidence="10">
    <location>
        <begin position="647"/>
        <end position="656"/>
    </location>
</feature>
<feature type="compositionally biased region" description="Basic residues" evidence="10">
    <location>
        <begin position="1247"/>
        <end position="1256"/>
    </location>
</feature>
<name>L8H258_ACACF</name>
<evidence type="ECO:0000256" key="5">
    <source>
        <dbReference type="ARBA" id="ARBA00022741"/>
    </source>
</evidence>
<gene>
    <name evidence="14" type="ORF">ACA1_265340</name>
</gene>
<evidence type="ECO:0000256" key="4">
    <source>
        <dbReference type="ARBA" id="ARBA00022679"/>
    </source>
</evidence>
<evidence type="ECO:0000256" key="1">
    <source>
        <dbReference type="ARBA" id="ARBA00009903"/>
    </source>
</evidence>
<dbReference type="PROSITE" id="PS50195">
    <property type="entry name" value="PX"/>
    <property type="match status" value="1"/>
</dbReference>
<keyword evidence="7" id="KW-0067">ATP-binding</keyword>
<feature type="compositionally biased region" description="Basic and acidic residues" evidence="10">
    <location>
        <begin position="1706"/>
        <end position="1715"/>
    </location>
</feature>
<evidence type="ECO:0000256" key="10">
    <source>
        <dbReference type="SAM" id="MobiDB-lite"/>
    </source>
</evidence>
<feature type="compositionally biased region" description="Basic residues" evidence="10">
    <location>
        <begin position="1554"/>
        <end position="1567"/>
    </location>
</feature>
<evidence type="ECO:0000259" key="11">
    <source>
        <dbReference type="PROSITE" id="PS50003"/>
    </source>
</evidence>
<dbReference type="RefSeq" id="XP_004341415.1">
    <property type="nucleotide sequence ID" value="XM_004341367.1"/>
</dbReference>
<dbReference type="OrthoDB" id="162894at2759"/>
<feature type="region of interest" description="Disordered" evidence="10">
    <location>
        <begin position="326"/>
        <end position="347"/>
    </location>
</feature>
<evidence type="ECO:0000256" key="6">
    <source>
        <dbReference type="ARBA" id="ARBA00022777"/>
    </source>
</evidence>
<dbReference type="EMBL" id="KB007933">
    <property type="protein sequence ID" value="ELR19330.1"/>
    <property type="molecule type" value="Genomic_DNA"/>
</dbReference>
<evidence type="ECO:0000256" key="9">
    <source>
        <dbReference type="ARBA" id="ARBA00048679"/>
    </source>
</evidence>
<dbReference type="FunFam" id="1.10.510.10:FF:000604">
    <property type="entry name" value="AGC protein kinase"/>
    <property type="match status" value="1"/>
</dbReference>
<dbReference type="PROSITE" id="PS00108">
    <property type="entry name" value="PROTEIN_KINASE_ST"/>
    <property type="match status" value="1"/>
</dbReference>
<dbReference type="CDD" id="cd06093">
    <property type="entry name" value="PX_domain"/>
    <property type="match status" value="1"/>
</dbReference>
<feature type="region of interest" description="Disordered" evidence="10">
    <location>
        <begin position="375"/>
        <end position="432"/>
    </location>
</feature>
<accession>L8H258</accession>
<feature type="region of interest" description="Disordered" evidence="10">
    <location>
        <begin position="1456"/>
        <end position="1486"/>
    </location>
</feature>
<dbReference type="Proteomes" id="UP000011083">
    <property type="component" value="Unassembled WGS sequence"/>
</dbReference>
<dbReference type="SMART" id="SM00233">
    <property type="entry name" value="PH"/>
    <property type="match status" value="1"/>
</dbReference>
<dbReference type="Gene3D" id="2.30.29.30">
    <property type="entry name" value="Pleckstrin-homology domain (PH domain)/Phosphotyrosine-binding domain (PTB)"/>
    <property type="match status" value="1"/>
</dbReference>
<dbReference type="InterPro" id="IPR050236">
    <property type="entry name" value="Ser_Thr_kinase_AGC"/>
</dbReference>
<dbReference type="GO" id="GO:0035091">
    <property type="term" value="F:phosphatidylinositol binding"/>
    <property type="evidence" value="ECO:0007669"/>
    <property type="project" value="InterPro"/>
</dbReference>
<dbReference type="FunFam" id="1.10.510.10:FF:000340">
    <property type="entry name" value="Serine threonine protein kinase"/>
    <property type="match status" value="1"/>
</dbReference>
<evidence type="ECO:0000313" key="15">
    <source>
        <dbReference type="Proteomes" id="UP000011083"/>
    </source>
</evidence>
<feature type="region of interest" description="Disordered" evidence="10">
    <location>
        <begin position="1222"/>
        <end position="1259"/>
    </location>
</feature>